<evidence type="ECO:0000313" key="8">
    <source>
        <dbReference type="Proteomes" id="UP000317940"/>
    </source>
</evidence>
<dbReference type="AlphaFoldDB" id="A0A561TSF4"/>
<feature type="domain" description="Integral membrane bound transporter" evidence="6">
    <location>
        <begin position="355"/>
        <end position="474"/>
    </location>
</feature>
<feature type="transmembrane region" description="Helical" evidence="5">
    <location>
        <begin position="106"/>
        <end position="134"/>
    </location>
</feature>
<gene>
    <name evidence="7" type="ORF">FHX73_1390</name>
</gene>
<evidence type="ECO:0000256" key="4">
    <source>
        <dbReference type="ARBA" id="ARBA00023136"/>
    </source>
</evidence>
<dbReference type="Pfam" id="PF13515">
    <property type="entry name" value="FUSC_2"/>
    <property type="match status" value="1"/>
</dbReference>
<organism evidence="7 8">
    <name type="scientific">Kitasatospora viridis</name>
    <dbReference type="NCBI Taxonomy" id="281105"/>
    <lineage>
        <taxon>Bacteria</taxon>
        <taxon>Bacillati</taxon>
        <taxon>Actinomycetota</taxon>
        <taxon>Actinomycetes</taxon>
        <taxon>Kitasatosporales</taxon>
        <taxon>Streptomycetaceae</taxon>
        <taxon>Kitasatospora</taxon>
    </lineage>
</organism>
<evidence type="ECO:0000313" key="7">
    <source>
        <dbReference type="EMBL" id="TWF90046.1"/>
    </source>
</evidence>
<feature type="transmembrane region" description="Helical" evidence="5">
    <location>
        <begin position="397"/>
        <end position="426"/>
    </location>
</feature>
<feature type="transmembrane region" description="Helical" evidence="5">
    <location>
        <begin position="146"/>
        <end position="169"/>
    </location>
</feature>
<evidence type="ECO:0000256" key="5">
    <source>
        <dbReference type="SAM" id="Phobius"/>
    </source>
</evidence>
<evidence type="ECO:0000256" key="3">
    <source>
        <dbReference type="ARBA" id="ARBA00022989"/>
    </source>
</evidence>
<keyword evidence="4 5" id="KW-0472">Membrane</keyword>
<evidence type="ECO:0000259" key="6">
    <source>
        <dbReference type="Pfam" id="PF13515"/>
    </source>
</evidence>
<accession>A0A561TSF4</accession>
<dbReference type="Proteomes" id="UP000317940">
    <property type="component" value="Unassembled WGS sequence"/>
</dbReference>
<evidence type="ECO:0000256" key="1">
    <source>
        <dbReference type="ARBA" id="ARBA00004141"/>
    </source>
</evidence>
<name>A0A561TSF4_9ACTN</name>
<keyword evidence="8" id="KW-1185">Reference proteome</keyword>
<keyword evidence="2 5" id="KW-0812">Transmembrane</keyword>
<keyword evidence="3 5" id="KW-1133">Transmembrane helix</keyword>
<dbReference type="EMBL" id="VIWT01000003">
    <property type="protein sequence ID" value="TWF90046.1"/>
    <property type="molecule type" value="Genomic_DNA"/>
</dbReference>
<dbReference type="InterPro" id="IPR049453">
    <property type="entry name" value="Memb_transporter_dom"/>
</dbReference>
<feature type="transmembrane region" description="Helical" evidence="5">
    <location>
        <begin position="40"/>
        <end position="61"/>
    </location>
</feature>
<feature type="transmembrane region" description="Helical" evidence="5">
    <location>
        <begin position="343"/>
        <end position="361"/>
    </location>
</feature>
<proteinExistence type="predicted"/>
<feature type="transmembrane region" description="Helical" evidence="5">
    <location>
        <begin position="73"/>
        <end position="94"/>
    </location>
</feature>
<reference evidence="7 8" key="1">
    <citation type="submission" date="2019-06" db="EMBL/GenBank/DDBJ databases">
        <title>Sequencing the genomes of 1000 actinobacteria strains.</title>
        <authorList>
            <person name="Klenk H.-P."/>
        </authorList>
    </citation>
    <scope>NUCLEOTIDE SEQUENCE [LARGE SCALE GENOMIC DNA]</scope>
    <source>
        <strain evidence="7 8">DSM 44826</strain>
    </source>
</reference>
<comment type="caution">
    <text evidence="7">The sequence shown here is derived from an EMBL/GenBank/DDBJ whole genome shotgun (WGS) entry which is preliminary data.</text>
</comment>
<protein>
    <submittedName>
        <fullName evidence="7">Fusaric acid resistance family protein</fullName>
    </submittedName>
</protein>
<feature type="transmembrane region" description="Helical" evidence="5">
    <location>
        <begin position="432"/>
        <end position="451"/>
    </location>
</feature>
<comment type="subcellular location">
    <subcellularLocation>
        <location evidence="1">Membrane</location>
        <topology evidence="1">Multi-pass membrane protein</topology>
    </subcellularLocation>
</comment>
<sequence>MVISPRSLPRWLTHALAWPRGPRAWGAVGRAALGTAVLPVVLLSGLPAAVGVFAALGAMLATVNDRPGGRRAAVPRIGVPAAAGAALLALGAALQAAHAGKVLTACVLTVVGLLAGMVSVIGPVASAAGTQLLIMAAIGAGMPSRLAPWTMAVAFLAGAAWVLTLRLALPGGRPGGLSFLDGEREAVAAAYLRVAELLEAVGTQAAPARRVALSEALDRAQEALGGPRLRAAGAAERRLHARFAAVLPLAEAAAALAWNGTPVPERLATAPRRLARAVREDGPCGPLAAPQRRTSELRALDDAVLAAALAFGSRDGGAGSGLPATSRPGARLRRAAGAAGREYGLRVAVAILSSTAVAMTLHAQRWYWLPLTAAFLVKPDLGPLVSRVLSRAAGTVAGALLFAAWATVLPGTVWAVAAVVLAAAAIPVAGRHFAGLTAVVTVLVLALIGVASGPQAIGDRVADTLLACAIVLAVGHLPIPGHNGRTLSARVGAAVEAARGYLAGLHGDPARRTALRRSAYRTLADARRAVELAGAEHPTLARHGAQAAPVVAELERVVDATTAYAVRVAQGEPVPPEVTELRARLDGMTAAR</sequence>
<dbReference type="RefSeq" id="WP_246213994.1">
    <property type="nucleotide sequence ID" value="NZ_BAAAMZ010000001.1"/>
</dbReference>
<evidence type="ECO:0000256" key="2">
    <source>
        <dbReference type="ARBA" id="ARBA00022692"/>
    </source>
</evidence>
<dbReference type="GO" id="GO:0016020">
    <property type="term" value="C:membrane"/>
    <property type="evidence" value="ECO:0007669"/>
    <property type="project" value="UniProtKB-SubCell"/>
</dbReference>